<accession>A0ACD3BG68</accession>
<name>A0ACD3BG68_9AGAR</name>
<proteinExistence type="predicted"/>
<organism evidence="1 2">
    <name type="scientific">Pluteus cervinus</name>
    <dbReference type="NCBI Taxonomy" id="181527"/>
    <lineage>
        <taxon>Eukaryota</taxon>
        <taxon>Fungi</taxon>
        <taxon>Dikarya</taxon>
        <taxon>Basidiomycota</taxon>
        <taxon>Agaricomycotina</taxon>
        <taxon>Agaricomycetes</taxon>
        <taxon>Agaricomycetidae</taxon>
        <taxon>Agaricales</taxon>
        <taxon>Pluteineae</taxon>
        <taxon>Pluteaceae</taxon>
        <taxon>Pluteus</taxon>
    </lineage>
</organism>
<protein>
    <submittedName>
        <fullName evidence="1">Dor1-domain-containing protein</fullName>
    </submittedName>
</protein>
<reference evidence="1 2" key="1">
    <citation type="journal article" date="2019" name="Nat. Ecol. Evol.">
        <title>Megaphylogeny resolves global patterns of mushroom evolution.</title>
        <authorList>
            <person name="Varga T."/>
            <person name="Krizsan K."/>
            <person name="Foldi C."/>
            <person name="Dima B."/>
            <person name="Sanchez-Garcia M."/>
            <person name="Sanchez-Ramirez S."/>
            <person name="Szollosi G.J."/>
            <person name="Szarkandi J.G."/>
            <person name="Papp V."/>
            <person name="Albert L."/>
            <person name="Andreopoulos W."/>
            <person name="Angelini C."/>
            <person name="Antonin V."/>
            <person name="Barry K.W."/>
            <person name="Bougher N.L."/>
            <person name="Buchanan P."/>
            <person name="Buyck B."/>
            <person name="Bense V."/>
            <person name="Catcheside P."/>
            <person name="Chovatia M."/>
            <person name="Cooper J."/>
            <person name="Damon W."/>
            <person name="Desjardin D."/>
            <person name="Finy P."/>
            <person name="Geml J."/>
            <person name="Haridas S."/>
            <person name="Hughes K."/>
            <person name="Justo A."/>
            <person name="Karasinski D."/>
            <person name="Kautmanova I."/>
            <person name="Kiss B."/>
            <person name="Kocsube S."/>
            <person name="Kotiranta H."/>
            <person name="LaButti K.M."/>
            <person name="Lechner B.E."/>
            <person name="Liimatainen K."/>
            <person name="Lipzen A."/>
            <person name="Lukacs Z."/>
            <person name="Mihaltcheva S."/>
            <person name="Morgado L.N."/>
            <person name="Niskanen T."/>
            <person name="Noordeloos M.E."/>
            <person name="Ohm R.A."/>
            <person name="Ortiz-Santana B."/>
            <person name="Ovrebo C."/>
            <person name="Racz N."/>
            <person name="Riley R."/>
            <person name="Savchenko A."/>
            <person name="Shiryaev A."/>
            <person name="Soop K."/>
            <person name="Spirin V."/>
            <person name="Szebenyi C."/>
            <person name="Tomsovsky M."/>
            <person name="Tulloss R.E."/>
            <person name="Uehling J."/>
            <person name="Grigoriev I.V."/>
            <person name="Vagvolgyi C."/>
            <person name="Papp T."/>
            <person name="Martin F.M."/>
            <person name="Miettinen O."/>
            <person name="Hibbett D.S."/>
            <person name="Nagy L.G."/>
        </authorList>
    </citation>
    <scope>NUCLEOTIDE SEQUENCE [LARGE SCALE GENOMIC DNA]</scope>
    <source>
        <strain evidence="1 2">NL-1719</strain>
    </source>
</reference>
<dbReference type="EMBL" id="ML208259">
    <property type="protein sequence ID" value="TFK76617.1"/>
    <property type="molecule type" value="Genomic_DNA"/>
</dbReference>
<evidence type="ECO:0000313" key="1">
    <source>
        <dbReference type="EMBL" id="TFK76617.1"/>
    </source>
</evidence>
<sequence length="572" mass="62468">TLQDLLSPSPSTPTAQSYLSTLPGLPLEALLVEPTTLATHSHHLTSSLTTLTQTSYPTFLSIHKTTQALSSSLESFSSSLDELLQTSLPALEDAAARWKDRTDDVLNERRKAHVVLEQHEKLRDLLDIPILIDACVRNGYYGEALSLANHATALSQVSALGAEGPGQSALLVASVLTEVQQSISQMLHTLLLTLREPNRKLPALWKAVNFLRKVDVFSVRNAVGHSVSSEELIAINFLSGRDSCLRSSLESCAKDIQRLTALSTSSLQPLKERDKEDLARFLKRYIDLWREGVYDIVSQYSTIFLESQQPSASTLSPPLRSPNSPPVHNFLTAYYSYAFHVYLVPHLTAALPHLQPTSLPPLLTQITYCSTAFARVGGDFRTILAHHFPNAVEKATAQEILDASEKWVGAVRDMTERLASGPGTTNFTSYSAGFAVQASARTTVATNPTLLLSSLPNLRLNSTPVHAPPTILASYPPLAIYTNALLTVLNSLRLLAPVSTLENLKAVLDEQLKGGGRELLGYLEVLHKRAEQGADEGHKSKGELEQGLCVGIVYFDIFVPYMKRALSEGVFG</sequence>
<feature type="non-terminal residue" evidence="1">
    <location>
        <position position="572"/>
    </location>
</feature>
<keyword evidence="2" id="KW-1185">Reference proteome</keyword>
<evidence type="ECO:0000313" key="2">
    <source>
        <dbReference type="Proteomes" id="UP000308600"/>
    </source>
</evidence>
<gene>
    <name evidence="1" type="ORF">BDN72DRAFT_730835</name>
</gene>
<feature type="non-terminal residue" evidence="1">
    <location>
        <position position="1"/>
    </location>
</feature>
<dbReference type="Proteomes" id="UP000308600">
    <property type="component" value="Unassembled WGS sequence"/>
</dbReference>